<evidence type="ECO:0000313" key="5">
    <source>
        <dbReference type="Proteomes" id="UP000317039"/>
    </source>
</evidence>
<dbReference type="KEGG" id="nod:FOH10_00210"/>
<protein>
    <submittedName>
        <fullName evidence="3">Uncharacterized protein</fullName>
    </submittedName>
</protein>
<reference evidence="3 4" key="1">
    <citation type="submission" date="2018-06" db="EMBL/GenBank/DDBJ databases">
        <authorList>
            <consortium name="Pathogen Informatics"/>
            <person name="Doyle S."/>
        </authorList>
    </citation>
    <scope>NUCLEOTIDE SEQUENCE [LARGE SCALE GENOMIC DNA]</scope>
    <source>
        <strain evidence="3 4">NCTC1934</strain>
    </source>
</reference>
<dbReference type="RefSeq" id="WP_029925976.1">
    <property type="nucleotide sequence ID" value="NZ_CP041695.1"/>
</dbReference>
<evidence type="ECO:0000313" key="2">
    <source>
        <dbReference type="EMBL" id="QDP77394.1"/>
    </source>
</evidence>
<dbReference type="Proteomes" id="UP000317039">
    <property type="component" value="Chromosome"/>
</dbReference>
<feature type="compositionally biased region" description="Acidic residues" evidence="1">
    <location>
        <begin position="33"/>
        <end position="43"/>
    </location>
</feature>
<dbReference type="EMBL" id="CP041695">
    <property type="protein sequence ID" value="QDP77394.1"/>
    <property type="molecule type" value="Genomic_DNA"/>
</dbReference>
<dbReference type="AlphaFoldDB" id="A0A378Y8R8"/>
<organism evidence="3 4">
    <name type="scientific">Nocardia otitidiscaviarum</name>
    <dbReference type="NCBI Taxonomy" id="1823"/>
    <lineage>
        <taxon>Bacteria</taxon>
        <taxon>Bacillati</taxon>
        <taxon>Actinomycetota</taxon>
        <taxon>Actinomycetes</taxon>
        <taxon>Mycobacteriales</taxon>
        <taxon>Nocardiaceae</taxon>
        <taxon>Nocardia</taxon>
    </lineage>
</organism>
<evidence type="ECO:0000313" key="3">
    <source>
        <dbReference type="EMBL" id="SUA73626.1"/>
    </source>
</evidence>
<dbReference type="Proteomes" id="UP000255467">
    <property type="component" value="Unassembled WGS sequence"/>
</dbReference>
<dbReference type="EMBL" id="UGRY01000002">
    <property type="protein sequence ID" value="SUA73626.1"/>
    <property type="molecule type" value="Genomic_DNA"/>
</dbReference>
<dbReference type="GeneID" id="80330826"/>
<dbReference type="OrthoDB" id="4555474at2"/>
<keyword evidence="4" id="KW-1185">Reference proteome</keyword>
<sequence>MTDRITDAMKDVPEADFVEQTVPAYDDGGYPADDFDADTETPPEPERTWEANEADVIEQSIPVPLDDDYEDTDSDSEY</sequence>
<evidence type="ECO:0000313" key="4">
    <source>
        <dbReference type="Proteomes" id="UP000255467"/>
    </source>
</evidence>
<name>A0A378Y8R8_9NOCA</name>
<proteinExistence type="predicted"/>
<evidence type="ECO:0000256" key="1">
    <source>
        <dbReference type="SAM" id="MobiDB-lite"/>
    </source>
</evidence>
<accession>A0A378Y8R8</accession>
<feature type="compositionally biased region" description="Acidic residues" evidence="1">
    <location>
        <begin position="65"/>
        <end position="78"/>
    </location>
</feature>
<reference evidence="2 5" key="2">
    <citation type="submission" date="2019-07" db="EMBL/GenBank/DDBJ databases">
        <title>Complete Genome Sequence and Methylome Analysis of Nocardia otitidis-caviarum NEB252.</title>
        <authorList>
            <person name="Fomenkov A."/>
            <person name="Anton B.P."/>
            <person name="Vincze T."/>
            <person name="Roberts R.J."/>
        </authorList>
    </citation>
    <scope>NUCLEOTIDE SEQUENCE [LARGE SCALE GENOMIC DNA]</scope>
    <source>
        <strain evidence="2 5">NEB252</strain>
    </source>
</reference>
<feature type="region of interest" description="Disordered" evidence="1">
    <location>
        <begin position="23"/>
        <end position="78"/>
    </location>
</feature>
<gene>
    <name evidence="2" type="ORF">FOH10_00210</name>
    <name evidence="3" type="ORF">NCTC1934_01072</name>
</gene>